<evidence type="ECO:0000256" key="2">
    <source>
        <dbReference type="SAM" id="SignalP"/>
    </source>
</evidence>
<dbReference type="EMBL" id="LROM01000104">
    <property type="protein sequence ID" value="OEZ96888.1"/>
    <property type="molecule type" value="Genomic_DNA"/>
</dbReference>
<dbReference type="PROSITE" id="PS51257">
    <property type="entry name" value="PROKAR_LIPOPROTEIN"/>
    <property type="match status" value="1"/>
</dbReference>
<protein>
    <submittedName>
        <fullName evidence="4">Polysaccharide deacetylase</fullName>
    </submittedName>
</protein>
<feature type="compositionally biased region" description="Basic and acidic residues" evidence="1">
    <location>
        <begin position="297"/>
        <end position="308"/>
    </location>
</feature>
<dbReference type="Pfam" id="PF01522">
    <property type="entry name" value="Polysacc_deac_1"/>
    <property type="match status" value="1"/>
</dbReference>
<feature type="domain" description="NodB homology" evidence="3">
    <location>
        <begin position="28"/>
        <end position="146"/>
    </location>
</feature>
<feature type="signal peptide" evidence="2">
    <location>
        <begin position="1"/>
        <end position="24"/>
    </location>
</feature>
<dbReference type="InterPro" id="IPR011330">
    <property type="entry name" value="Glyco_hydro/deAcase_b/a-brl"/>
</dbReference>
<feature type="region of interest" description="Disordered" evidence="1">
    <location>
        <begin position="297"/>
        <end position="316"/>
    </location>
</feature>
<feature type="chain" id="PRO_5009206916" evidence="2">
    <location>
        <begin position="25"/>
        <end position="316"/>
    </location>
</feature>
<accession>A0A1E7WEZ8</accession>
<evidence type="ECO:0000313" key="5">
    <source>
        <dbReference type="Proteomes" id="UP000175989"/>
    </source>
</evidence>
<keyword evidence="2" id="KW-0732">Signal</keyword>
<gene>
    <name evidence="4" type="ORF">DUPY_37730</name>
</gene>
<sequence length="316" mass="33476">MTPTRATAVSALLAALLCAAAACAQGFEVAVTVDDLPAHGQLPPGVTRLGIAESTLHTFQQHGVTEAFGFVNAGKLAGADAADDAKVLDAWRAAGHPLGNHTATHLGLSKAPSLAAWQADVEAGEAAVAQRMQGADWRYLRLPFLDGGGERWPAALAYLRARGYRVADVSISFDDWAYTDAYARCVASGDEATISAMKNQYLAAVDAGIARMQAHSQRVYGRVIAQVLLTHLGGWSAVTLPDVLQRLDRAGARYVSLEKAQSDPAYAEPAGGTVIERTARRRGIRLGEAASVASRIDPDTVCREREHQQPVPSGKK</sequence>
<dbReference type="Gene3D" id="3.20.20.370">
    <property type="entry name" value="Glycoside hydrolase/deacetylase"/>
    <property type="match status" value="1"/>
</dbReference>
<comment type="caution">
    <text evidence="4">The sequence shown here is derived from an EMBL/GenBank/DDBJ whole genome shotgun (WGS) entry which is preliminary data.</text>
</comment>
<dbReference type="GO" id="GO:0005975">
    <property type="term" value="P:carbohydrate metabolic process"/>
    <property type="evidence" value="ECO:0007669"/>
    <property type="project" value="InterPro"/>
</dbReference>
<dbReference type="Proteomes" id="UP000175989">
    <property type="component" value="Unassembled WGS sequence"/>
</dbReference>
<evidence type="ECO:0000313" key="4">
    <source>
        <dbReference type="EMBL" id="OEZ96888.1"/>
    </source>
</evidence>
<proteinExistence type="predicted"/>
<evidence type="ECO:0000256" key="1">
    <source>
        <dbReference type="SAM" id="MobiDB-lite"/>
    </source>
</evidence>
<name>A0A1E7WEZ8_9BURK</name>
<organism evidence="4 5">
    <name type="scientific">Duganella phyllosphaerae</name>
    <dbReference type="NCBI Taxonomy" id="762836"/>
    <lineage>
        <taxon>Bacteria</taxon>
        <taxon>Pseudomonadati</taxon>
        <taxon>Pseudomonadota</taxon>
        <taxon>Betaproteobacteria</taxon>
        <taxon>Burkholderiales</taxon>
        <taxon>Oxalobacteraceae</taxon>
        <taxon>Telluria group</taxon>
        <taxon>Duganella</taxon>
    </lineage>
</organism>
<dbReference type="RefSeq" id="WP_070250060.1">
    <property type="nucleotide sequence ID" value="NZ_LROM01000104.1"/>
</dbReference>
<evidence type="ECO:0000259" key="3">
    <source>
        <dbReference type="Pfam" id="PF01522"/>
    </source>
</evidence>
<dbReference type="AlphaFoldDB" id="A0A1E7WEZ8"/>
<dbReference type="SUPFAM" id="SSF88713">
    <property type="entry name" value="Glycoside hydrolase/deacetylase"/>
    <property type="match status" value="1"/>
</dbReference>
<dbReference type="GO" id="GO:0016810">
    <property type="term" value="F:hydrolase activity, acting on carbon-nitrogen (but not peptide) bonds"/>
    <property type="evidence" value="ECO:0007669"/>
    <property type="project" value="InterPro"/>
</dbReference>
<reference evidence="5" key="1">
    <citation type="journal article" date="2016" name="Front. Microbiol.">
        <title>Molecular Keys to the Janthinobacterium and Duganella spp. Interaction with the Plant Pathogen Fusarium graminearum.</title>
        <authorList>
            <person name="Haack F.S."/>
            <person name="Poehlein A."/>
            <person name="Kroger C."/>
            <person name="Voigt C.A."/>
            <person name="Piepenbring M."/>
            <person name="Bode H.B."/>
            <person name="Daniel R."/>
            <person name="Schafer W."/>
            <person name="Streit W.R."/>
        </authorList>
    </citation>
    <scope>NUCLEOTIDE SEQUENCE [LARGE SCALE GENOMIC DNA]</scope>
    <source>
        <strain evidence="5">T54</strain>
    </source>
</reference>
<dbReference type="InterPro" id="IPR002509">
    <property type="entry name" value="NODB_dom"/>
</dbReference>
<keyword evidence="5" id="KW-1185">Reference proteome</keyword>